<proteinExistence type="predicted"/>
<protein>
    <recommendedName>
        <fullName evidence="17">PH domain-containing protein</fullName>
    </recommendedName>
</protein>
<feature type="region of interest" description="Disordered" evidence="12">
    <location>
        <begin position="527"/>
        <end position="560"/>
    </location>
</feature>
<dbReference type="GO" id="GO:0015031">
    <property type="term" value="P:protein transport"/>
    <property type="evidence" value="ECO:0007669"/>
    <property type="project" value="UniProtKB-KW"/>
</dbReference>
<keyword evidence="2" id="KW-0813">Transport</keyword>
<evidence type="ECO:0000256" key="7">
    <source>
        <dbReference type="ARBA" id="ARBA00023018"/>
    </source>
</evidence>
<evidence type="ECO:0000256" key="3">
    <source>
        <dbReference type="ARBA" id="ARBA00022483"/>
    </source>
</evidence>
<evidence type="ECO:0000259" key="14">
    <source>
        <dbReference type="PROSITE" id="PS50004"/>
    </source>
</evidence>
<dbReference type="AlphaFoldDB" id="A0A9Q0DXL9"/>
<dbReference type="EMBL" id="JANIIK010000110">
    <property type="protein sequence ID" value="KAJ3596243.1"/>
    <property type="molecule type" value="Genomic_DNA"/>
</dbReference>
<reference evidence="15" key="1">
    <citation type="submission" date="2022-07" db="EMBL/GenBank/DDBJ databases">
        <title>Chromosome-level genome of Muraenolepis orangiensis.</title>
        <authorList>
            <person name="Kim J."/>
        </authorList>
    </citation>
    <scope>NUCLEOTIDE SEQUENCE</scope>
    <source>
        <strain evidence="15">KU_S4_2022</strain>
        <tissue evidence="15">Muscle</tissue>
    </source>
</reference>
<evidence type="ECO:0000313" key="15">
    <source>
        <dbReference type="EMBL" id="KAJ3596243.1"/>
    </source>
</evidence>
<keyword evidence="7" id="KW-0770">Synapse</keyword>
<dbReference type="Proteomes" id="UP001148018">
    <property type="component" value="Unassembled WGS sequence"/>
</dbReference>
<dbReference type="PROSITE" id="PS50004">
    <property type="entry name" value="C2"/>
    <property type="match status" value="1"/>
</dbReference>
<evidence type="ECO:0000256" key="6">
    <source>
        <dbReference type="ARBA" id="ARBA00022927"/>
    </source>
</evidence>
<sequence>MVHSGGCSAADFRDVFKKNIERRVRSLPEIHGLSKETVLSSWMAKYDAVARGDEDPRRQPPRPHLGGVPEVTLGGVSEVILSKDQLFQMFQNILGVSKLQHQLLYNACQLDNIDEQAAQIRRELDGHMEQQYLEELRSGVNLLMSNLESLPVTKGGPDLKHKLKRSSANTSFLDQGDEGDTLSKSDVVLAFTLEVMEVQDSVLCLQVMEVQDSVLCLQVMEVQDSVLCLQVMEVQDSVLCLQLMEVQDSVLCLQLMEVQDSVLCLQLMEVQDSVLCLQVMEVQDSVLCLQVMEVQDSVLCLQVMVVEVRGLRSLAPNRIVYCTMEVEGGEKLQTDQAEASRPQWSTQGDFSSTQPLPCVKVKLFTENTGVLALEDKELGRVVLNPTPNGPKQPELHRMKVSRSSQDSELSIKLAVRMDKPPNVKHCGYLHAVGQRVWKRWKRRYFVLVQVSQYTFAMCSYREKKAEPEELMQLDGYTVDYCEPQSGLQGGKVFFNAVREGELVTFSSEETQDGALWVQALYRATGQAYKPTPPSRSKGGGAGGGGANRKPTSHTGLDPSQRQGVEDLVSMAPCDLDHVMLFTVLQKHTLRHRMDDSYSCLGWFSPGQVFVLDEYCARYGVRGCQRHLSYLTELMEYAESSCLVDPTLLHYSYAYCSSHIHGNR</sequence>
<evidence type="ECO:0000256" key="9">
    <source>
        <dbReference type="ARBA" id="ARBA00023136"/>
    </source>
</evidence>
<evidence type="ECO:0000256" key="1">
    <source>
        <dbReference type="ARBA" id="ARBA00004156"/>
    </source>
</evidence>
<dbReference type="GO" id="GO:0030659">
    <property type="term" value="C:cytoplasmic vesicle membrane"/>
    <property type="evidence" value="ECO:0007669"/>
    <property type="project" value="UniProtKB-SubCell"/>
</dbReference>
<evidence type="ECO:0000256" key="12">
    <source>
        <dbReference type="SAM" id="MobiDB-lite"/>
    </source>
</evidence>
<keyword evidence="6" id="KW-0653">Protein transport</keyword>
<dbReference type="CDD" id="cd01234">
    <property type="entry name" value="PH_CADPS"/>
    <property type="match status" value="1"/>
</dbReference>
<evidence type="ECO:0000256" key="4">
    <source>
        <dbReference type="ARBA" id="ARBA00022723"/>
    </source>
</evidence>
<dbReference type="PANTHER" id="PTHR12166:SF7">
    <property type="entry name" value="CALCIUM-DEPENDENT SECRETION ACTIVATOR 2"/>
    <property type="match status" value="1"/>
</dbReference>
<feature type="domain" description="C2" evidence="14">
    <location>
        <begin position="283"/>
        <end position="399"/>
    </location>
</feature>
<dbReference type="GO" id="GO:0045921">
    <property type="term" value="P:positive regulation of exocytosis"/>
    <property type="evidence" value="ECO:0007669"/>
    <property type="project" value="TreeGrafter"/>
</dbReference>
<dbReference type="Pfam" id="PF25341">
    <property type="entry name" value="C2_CAPS"/>
    <property type="match status" value="1"/>
</dbReference>
<dbReference type="SUPFAM" id="SSF50729">
    <property type="entry name" value="PH domain-like"/>
    <property type="match status" value="1"/>
</dbReference>
<dbReference type="PROSITE" id="PS50003">
    <property type="entry name" value="PH_DOMAIN"/>
    <property type="match status" value="1"/>
</dbReference>
<feature type="domain" description="PH" evidence="13">
    <location>
        <begin position="422"/>
        <end position="525"/>
    </location>
</feature>
<organism evidence="15 16">
    <name type="scientific">Muraenolepis orangiensis</name>
    <name type="common">Patagonian moray cod</name>
    <dbReference type="NCBI Taxonomy" id="630683"/>
    <lineage>
        <taxon>Eukaryota</taxon>
        <taxon>Metazoa</taxon>
        <taxon>Chordata</taxon>
        <taxon>Craniata</taxon>
        <taxon>Vertebrata</taxon>
        <taxon>Euteleostomi</taxon>
        <taxon>Actinopterygii</taxon>
        <taxon>Neopterygii</taxon>
        <taxon>Teleostei</taxon>
        <taxon>Neoteleostei</taxon>
        <taxon>Acanthomorphata</taxon>
        <taxon>Zeiogadaria</taxon>
        <taxon>Gadariae</taxon>
        <taxon>Gadiformes</taxon>
        <taxon>Muraenolepidoidei</taxon>
        <taxon>Muraenolepididae</taxon>
        <taxon>Muraenolepis</taxon>
    </lineage>
</organism>
<keyword evidence="5" id="KW-0106">Calcium</keyword>
<dbReference type="FunFam" id="2.30.29.30:FF:000007">
    <property type="entry name" value="Calcium-dependent secretion activator 2 isoform B"/>
    <property type="match status" value="1"/>
</dbReference>
<evidence type="ECO:0008006" key="17">
    <source>
        <dbReference type="Google" id="ProtNLM"/>
    </source>
</evidence>
<feature type="compositionally biased region" description="Gly residues" evidence="12">
    <location>
        <begin position="537"/>
        <end position="546"/>
    </location>
</feature>
<dbReference type="InterPro" id="IPR057457">
    <property type="entry name" value="CAPS_C2"/>
</dbReference>
<dbReference type="InterPro" id="IPR033227">
    <property type="entry name" value="CAPS"/>
</dbReference>
<keyword evidence="16" id="KW-1185">Reference proteome</keyword>
<dbReference type="InterPro" id="IPR000008">
    <property type="entry name" value="C2_dom"/>
</dbReference>
<evidence type="ECO:0000256" key="11">
    <source>
        <dbReference type="ARBA" id="ARBA00034103"/>
    </source>
</evidence>
<dbReference type="GO" id="GO:0098978">
    <property type="term" value="C:glutamatergic synapse"/>
    <property type="evidence" value="ECO:0007669"/>
    <property type="project" value="TreeGrafter"/>
</dbReference>
<dbReference type="SMART" id="SM00233">
    <property type="entry name" value="PH"/>
    <property type="match status" value="1"/>
</dbReference>
<comment type="caution">
    <text evidence="15">The sequence shown here is derived from an EMBL/GenBank/DDBJ whole genome shotgun (WGS) entry which is preliminary data.</text>
</comment>
<dbReference type="OrthoDB" id="10063282at2759"/>
<dbReference type="InterPro" id="IPR001849">
    <property type="entry name" value="PH_domain"/>
</dbReference>
<dbReference type="Gene3D" id="2.30.29.30">
    <property type="entry name" value="Pleckstrin-homology domain (PH domain)/Phosphotyrosine-binding domain (PTB)"/>
    <property type="match status" value="1"/>
</dbReference>
<evidence type="ECO:0000256" key="2">
    <source>
        <dbReference type="ARBA" id="ARBA00022448"/>
    </source>
</evidence>
<keyword evidence="4" id="KW-0479">Metal-binding</keyword>
<dbReference type="InterPro" id="IPR011993">
    <property type="entry name" value="PH-like_dom_sf"/>
</dbReference>
<keyword evidence="9" id="KW-0472">Membrane</keyword>
<evidence type="ECO:0000256" key="5">
    <source>
        <dbReference type="ARBA" id="ARBA00022837"/>
    </source>
</evidence>
<evidence type="ECO:0000256" key="8">
    <source>
        <dbReference type="ARBA" id="ARBA00023121"/>
    </source>
</evidence>
<keyword evidence="3" id="KW-0268">Exocytosis</keyword>
<keyword evidence="8" id="KW-0446">Lipid-binding</keyword>
<dbReference type="GO" id="GO:0046872">
    <property type="term" value="F:metal ion binding"/>
    <property type="evidence" value="ECO:0007669"/>
    <property type="project" value="UniProtKB-KW"/>
</dbReference>
<evidence type="ECO:0000256" key="10">
    <source>
        <dbReference type="ARBA" id="ARBA00023329"/>
    </source>
</evidence>
<dbReference type="GO" id="GO:1990504">
    <property type="term" value="P:dense core granule exocytosis"/>
    <property type="evidence" value="ECO:0007669"/>
    <property type="project" value="InterPro"/>
</dbReference>
<accession>A0A9Q0DXL9</accession>
<evidence type="ECO:0000313" key="16">
    <source>
        <dbReference type="Proteomes" id="UP001148018"/>
    </source>
</evidence>
<dbReference type="Pfam" id="PF00169">
    <property type="entry name" value="PH"/>
    <property type="match status" value="1"/>
</dbReference>
<dbReference type="GO" id="GO:0008289">
    <property type="term" value="F:lipid binding"/>
    <property type="evidence" value="ECO:0007669"/>
    <property type="project" value="UniProtKB-KW"/>
</dbReference>
<keyword evidence="10" id="KW-0968">Cytoplasmic vesicle</keyword>
<gene>
    <name evidence="15" type="ORF">NHX12_002652</name>
</gene>
<name>A0A9Q0DXL9_9TELE</name>
<evidence type="ECO:0000259" key="13">
    <source>
        <dbReference type="PROSITE" id="PS50003"/>
    </source>
</evidence>
<comment type="subcellular location">
    <subcellularLocation>
        <location evidence="1">Cytoplasmic vesicle membrane</location>
    </subcellularLocation>
    <subcellularLocation>
        <location evidence="11">Synapse</location>
    </subcellularLocation>
</comment>
<dbReference type="GO" id="GO:0098793">
    <property type="term" value="C:presynapse"/>
    <property type="evidence" value="ECO:0007669"/>
    <property type="project" value="GOC"/>
</dbReference>
<dbReference type="GO" id="GO:0016079">
    <property type="term" value="P:synaptic vesicle exocytosis"/>
    <property type="evidence" value="ECO:0007669"/>
    <property type="project" value="InterPro"/>
</dbReference>
<dbReference type="PANTHER" id="PTHR12166">
    <property type="entry name" value="CALCIUM-DEPENDENT SECRETION ACTIVATOR"/>
    <property type="match status" value="1"/>
</dbReference>